<dbReference type="InterPro" id="IPR019499">
    <property type="entry name" value="Val-tRNA_synth_tRNA-bd"/>
</dbReference>
<organism evidence="5 6">
    <name type="scientific">Triparma strigata</name>
    <dbReference type="NCBI Taxonomy" id="1606541"/>
    <lineage>
        <taxon>Eukaryota</taxon>
        <taxon>Sar</taxon>
        <taxon>Stramenopiles</taxon>
        <taxon>Ochrophyta</taxon>
        <taxon>Bolidophyceae</taxon>
        <taxon>Parmales</taxon>
        <taxon>Triparmaceae</taxon>
        <taxon>Triparma</taxon>
    </lineage>
</organism>
<evidence type="ECO:0000256" key="1">
    <source>
        <dbReference type="ARBA" id="ARBA00022741"/>
    </source>
</evidence>
<sequence>MVRDEITSIALLAHMDPEGVTVVGAGSAEAEAARGEANYVQLVGEGGTEIYIPKAGLVDAEKEKARMTKQAEKLSKRLNGKIFADKAPAEVEARQELSDLEAKAEKVREAQMAL</sequence>
<dbReference type="InterPro" id="IPR010978">
    <property type="entry name" value="tRNA-bd_arm"/>
</dbReference>
<dbReference type="SUPFAM" id="SSF46589">
    <property type="entry name" value="tRNA-binding arm"/>
    <property type="match status" value="1"/>
</dbReference>
<dbReference type="GO" id="GO:0005524">
    <property type="term" value="F:ATP binding"/>
    <property type="evidence" value="ECO:0007669"/>
    <property type="project" value="UniProtKB-KW"/>
</dbReference>
<keyword evidence="6" id="KW-1185">Reference proteome</keyword>
<keyword evidence="1" id="KW-0547">Nucleotide-binding</keyword>
<accession>A0A9W7F603</accession>
<reference evidence="6" key="1">
    <citation type="journal article" date="2023" name="Commun. Biol.">
        <title>Genome analysis of Parmales, the sister group of diatoms, reveals the evolutionary specialization of diatoms from phago-mixotrophs to photoautotrophs.</title>
        <authorList>
            <person name="Ban H."/>
            <person name="Sato S."/>
            <person name="Yoshikawa S."/>
            <person name="Yamada K."/>
            <person name="Nakamura Y."/>
            <person name="Ichinomiya M."/>
            <person name="Sato N."/>
            <person name="Blanc-Mathieu R."/>
            <person name="Endo H."/>
            <person name="Kuwata A."/>
            <person name="Ogata H."/>
        </authorList>
    </citation>
    <scope>NUCLEOTIDE SEQUENCE [LARGE SCALE GENOMIC DNA]</scope>
    <source>
        <strain evidence="6">NIES 3701</strain>
    </source>
</reference>
<comment type="caution">
    <text evidence="5">The sequence shown here is derived from an EMBL/GenBank/DDBJ whole genome shotgun (WGS) entry which is preliminary data.</text>
</comment>
<dbReference type="EMBL" id="BRXY01000623">
    <property type="protein sequence ID" value="GMI02633.1"/>
    <property type="molecule type" value="Genomic_DNA"/>
</dbReference>
<dbReference type="OrthoDB" id="629407at2759"/>
<evidence type="ECO:0000313" key="6">
    <source>
        <dbReference type="Proteomes" id="UP001165085"/>
    </source>
</evidence>
<keyword evidence="2" id="KW-0067">ATP-binding</keyword>
<evidence type="ECO:0000313" key="5">
    <source>
        <dbReference type="EMBL" id="GMI02633.1"/>
    </source>
</evidence>
<feature type="coiled-coil region" evidence="3">
    <location>
        <begin position="57"/>
        <end position="110"/>
    </location>
</feature>
<dbReference type="Gene3D" id="1.10.287.380">
    <property type="entry name" value="Valyl-tRNA synthetase, C-terminal domain"/>
    <property type="match status" value="1"/>
</dbReference>
<dbReference type="GO" id="GO:0004832">
    <property type="term" value="F:valine-tRNA ligase activity"/>
    <property type="evidence" value="ECO:0007669"/>
    <property type="project" value="InterPro"/>
</dbReference>
<dbReference type="InterPro" id="IPR037118">
    <property type="entry name" value="Val-tRNA_synth_C_sf"/>
</dbReference>
<proteinExistence type="predicted"/>
<evidence type="ECO:0000256" key="3">
    <source>
        <dbReference type="SAM" id="Coils"/>
    </source>
</evidence>
<protein>
    <recommendedName>
        <fullName evidence="4">Valyl-tRNA synthetase tRNA-binding arm domain-containing protein</fullName>
    </recommendedName>
</protein>
<evidence type="ECO:0000259" key="4">
    <source>
        <dbReference type="Pfam" id="PF10458"/>
    </source>
</evidence>
<dbReference type="Pfam" id="PF10458">
    <property type="entry name" value="Val_tRNA-synt_C"/>
    <property type="match status" value="1"/>
</dbReference>
<dbReference type="GO" id="GO:0006438">
    <property type="term" value="P:valyl-tRNA aminoacylation"/>
    <property type="evidence" value="ECO:0007669"/>
    <property type="project" value="InterPro"/>
</dbReference>
<keyword evidence="3" id="KW-0175">Coiled coil</keyword>
<dbReference type="Proteomes" id="UP001165085">
    <property type="component" value="Unassembled WGS sequence"/>
</dbReference>
<dbReference type="GO" id="GO:0005737">
    <property type="term" value="C:cytoplasm"/>
    <property type="evidence" value="ECO:0007669"/>
    <property type="project" value="InterPro"/>
</dbReference>
<dbReference type="AlphaFoldDB" id="A0A9W7F603"/>
<evidence type="ECO:0000256" key="2">
    <source>
        <dbReference type="ARBA" id="ARBA00022840"/>
    </source>
</evidence>
<name>A0A9W7F603_9STRA</name>
<feature type="domain" description="Valyl-tRNA synthetase tRNA-binding arm" evidence="4">
    <location>
        <begin position="61"/>
        <end position="111"/>
    </location>
</feature>
<gene>
    <name evidence="5" type="ORF">TrST_g8251</name>
</gene>